<name>A0A2C9JCS8_BIOGL</name>
<evidence type="ECO:0000256" key="3">
    <source>
        <dbReference type="ARBA" id="ARBA00019690"/>
    </source>
</evidence>
<dbReference type="STRING" id="6526.A0A2C9JCS8"/>
<accession>A0A2C9JCS8</accession>
<comment type="function">
    <text evidence="6">Component of the Mediator complex, a coactivator involved in the regulated transcription of nearly all RNA polymerase II-dependent genes. Mediator functions as a bridge to convey information from gene-specific regulatory proteins to the basal RNA polymerase II transcription machinery. Mediator is recruited to promoters by direct interactions with regulatory proteins and serves as a scaffold for the assembly of a functional preinitiation complex with RNA polymerase II and the general transcription factors.</text>
</comment>
<protein>
    <recommendedName>
        <fullName evidence="3 6">Mediator of RNA polymerase II transcription subunit 20</fullName>
    </recommendedName>
    <alternativeName>
        <fullName evidence="5 6">Mediator complex subunit 20</fullName>
    </alternativeName>
</protein>
<organism evidence="7 8">
    <name type="scientific">Biomphalaria glabrata</name>
    <name type="common">Bloodfluke planorb</name>
    <name type="synonym">Freshwater snail</name>
    <dbReference type="NCBI Taxonomy" id="6526"/>
    <lineage>
        <taxon>Eukaryota</taxon>
        <taxon>Metazoa</taxon>
        <taxon>Spiralia</taxon>
        <taxon>Lophotrochozoa</taxon>
        <taxon>Mollusca</taxon>
        <taxon>Gastropoda</taxon>
        <taxon>Heterobranchia</taxon>
        <taxon>Euthyneura</taxon>
        <taxon>Panpulmonata</taxon>
        <taxon>Hygrophila</taxon>
        <taxon>Lymnaeoidea</taxon>
        <taxon>Planorbidae</taxon>
        <taxon>Biomphalaria</taxon>
    </lineage>
</organism>
<dbReference type="GO" id="GO:0006357">
    <property type="term" value="P:regulation of transcription by RNA polymerase II"/>
    <property type="evidence" value="ECO:0007669"/>
    <property type="project" value="InterPro"/>
</dbReference>
<dbReference type="GO" id="GO:0016592">
    <property type="term" value="C:mediator complex"/>
    <property type="evidence" value="ECO:0007669"/>
    <property type="project" value="InterPro"/>
</dbReference>
<evidence type="ECO:0000256" key="1">
    <source>
        <dbReference type="ARBA" id="ARBA00004123"/>
    </source>
</evidence>
<keyword evidence="6" id="KW-0804">Transcription</keyword>
<evidence type="ECO:0000313" key="7">
    <source>
        <dbReference type="EnsemblMetazoa" id="BGLB000740-PB"/>
    </source>
</evidence>
<reference evidence="7" key="1">
    <citation type="submission" date="2020-05" db="UniProtKB">
        <authorList>
            <consortium name="EnsemblMetazoa"/>
        </authorList>
    </citation>
    <scope>IDENTIFICATION</scope>
    <source>
        <strain evidence="7">BB02</strain>
    </source>
</reference>
<evidence type="ECO:0000256" key="6">
    <source>
        <dbReference type="RuleBase" id="RU364152"/>
    </source>
</evidence>
<sequence length="224" mass="24745">MGVSCVYMYPVPEGRSGAHVVEVLQKQVETIGGVKMGSFVVDCESYLSIMLSVSKTLQILHNTEYPASCFAVLDSGATLVADTLFNGLLSHLKAYYQARKGSKIESKGNRYQLADFVIKIGSVTLSGSFKGILVEVEYCPSVIASECWNLMKELLQSLIGNIAESPPPSLKMKMDEIYTPAMTMLQYLEHFNNFRKAAAVRPFKLENKITGGLLMSPRWLESVL</sequence>
<dbReference type="AlphaFoldDB" id="A0A2C9JCS8"/>
<dbReference type="InterPro" id="IPR013921">
    <property type="entry name" value="Mediator_Med20"/>
</dbReference>
<comment type="similarity">
    <text evidence="2 6">Belongs to the Mediator complex subunit 20 family.</text>
</comment>
<evidence type="ECO:0000256" key="5">
    <source>
        <dbReference type="ARBA" id="ARBA00031954"/>
    </source>
</evidence>
<gene>
    <name evidence="6" type="primary">MED20</name>
    <name evidence="7" type="synonym">106054057</name>
</gene>
<dbReference type="VEuPathDB" id="VectorBase:BGLB000740"/>
<evidence type="ECO:0000256" key="2">
    <source>
        <dbReference type="ARBA" id="ARBA00010743"/>
    </source>
</evidence>
<dbReference type="Pfam" id="PF08612">
    <property type="entry name" value="Med20"/>
    <property type="match status" value="1"/>
</dbReference>
<dbReference type="PANTHER" id="PTHR12465:SF0">
    <property type="entry name" value="MEDIATOR OF RNA POLYMERASE II TRANSCRIPTION SUBUNIT 20"/>
    <property type="match status" value="1"/>
</dbReference>
<dbReference type="PANTHER" id="PTHR12465">
    <property type="entry name" value="UBIQUITIN SPECIFIC PROTEASE HOMOLOG 49"/>
    <property type="match status" value="1"/>
</dbReference>
<evidence type="ECO:0000256" key="4">
    <source>
        <dbReference type="ARBA" id="ARBA00023242"/>
    </source>
</evidence>
<dbReference type="Proteomes" id="UP000076420">
    <property type="component" value="Unassembled WGS sequence"/>
</dbReference>
<dbReference type="EnsemblMetazoa" id="BGLB000740-RB">
    <property type="protein sequence ID" value="BGLB000740-PB"/>
    <property type="gene ID" value="BGLB000740"/>
</dbReference>
<keyword evidence="6" id="KW-0010">Activator</keyword>
<keyword evidence="6" id="KW-0805">Transcription regulation</keyword>
<dbReference type="KEGG" id="bgt:106054057"/>
<comment type="subcellular location">
    <subcellularLocation>
        <location evidence="1 6">Nucleus</location>
    </subcellularLocation>
</comment>
<dbReference type="VEuPathDB" id="VectorBase:BGLAX_030211"/>
<dbReference type="GO" id="GO:0003713">
    <property type="term" value="F:transcription coactivator activity"/>
    <property type="evidence" value="ECO:0007669"/>
    <property type="project" value="TreeGrafter"/>
</dbReference>
<proteinExistence type="inferred from homology"/>
<keyword evidence="4 6" id="KW-0539">Nucleus</keyword>
<dbReference type="Gene3D" id="3.30.310.180">
    <property type="match status" value="1"/>
</dbReference>
<comment type="subunit">
    <text evidence="6">Component of the Mediator complex.</text>
</comment>
<evidence type="ECO:0000313" key="8">
    <source>
        <dbReference type="Proteomes" id="UP000076420"/>
    </source>
</evidence>